<proteinExistence type="predicted"/>
<dbReference type="EMBL" id="JAIWYP010000001">
    <property type="protein sequence ID" value="KAH3879011.1"/>
    <property type="molecule type" value="Genomic_DNA"/>
</dbReference>
<accession>A0A9D4MP05</accession>
<gene>
    <name evidence="1" type="ORF">DPMN_002912</name>
</gene>
<keyword evidence="2" id="KW-1185">Reference proteome</keyword>
<organism evidence="1 2">
    <name type="scientific">Dreissena polymorpha</name>
    <name type="common">Zebra mussel</name>
    <name type="synonym">Mytilus polymorpha</name>
    <dbReference type="NCBI Taxonomy" id="45954"/>
    <lineage>
        <taxon>Eukaryota</taxon>
        <taxon>Metazoa</taxon>
        <taxon>Spiralia</taxon>
        <taxon>Lophotrochozoa</taxon>
        <taxon>Mollusca</taxon>
        <taxon>Bivalvia</taxon>
        <taxon>Autobranchia</taxon>
        <taxon>Heteroconchia</taxon>
        <taxon>Euheterodonta</taxon>
        <taxon>Imparidentia</taxon>
        <taxon>Neoheterodontei</taxon>
        <taxon>Myida</taxon>
        <taxon>Dreissenoidea</taxon>
        <taxon>Dreissenidae</taxon>
        <taxon>Dreissena</taxon>
    </lineage>
</organism>
<reference evidence="1" key="2">
    <citation type="submission" date="2020-11" db="EMBL/GenBank/DDBJ databases">
        <authorList>
            <person name="McCartney M.A."/>
            <person name="Auch B."/>
            <person name="Kono T."/>
            <person name="Mallez S."/>
            <person name="Becker A."/>
            <person name="Gohl D.M."/>
            <person name="Silverstein K.A.T."/>
            <person name="Koren S."/>
            <person name="Bechman K.B."/>
            <person name="Herman A."/>
            <person name="Abrahante J.E."/>
            <person name="Garbe J."/>
        </authorList>
    </citation>
    <scope>NUCLEOTIDE SEQUENCE</scope>
    <source>
        <strain evidence="1">Duluth1</strain>
        <tissue evidence="1">Whole animal</tissue>
    </source>
</reference>
<dbReference type="Proteomes" id="UP000828390">
    <property type="component" value="Unassembled WGS sequence"/>
</dbReference>
<comment type="caution">
    <text evidence="1">The sequence shown here is derived from an EMBL/GenBank/DDBJ whole genome shotgun (WGS) entry which is preliminary data.</text>
</comment>
<reference evidence="1" key="1">
    <citation type="journal article" date="2019" name="bioRxiv">
        <title>The Genome of the Zebra Mussel, Dreissena polymorpha: A Resource for Invasive Species Research.</title>
        <authorList>
            <person name="McCartney M.A."/>
            <person name="Auch B."/>
            <person name="Kono T."/>
            <person name="Mallez S."/>
            <person name="Zhang Y."/>
            <person name="Obille A."/>
            <person name="Becker A."/>
            <person name="Abrahante J.E."/>
            <person name="Garbe J."/>
            <person name="Badalamenti J.P."/>
            <person name="Herman A."/>
            <person name="Mangelson H."/>
            <person name="Liachko I."/>
            <person name="Sullivan S."/>
            <person name="Sone E.D."/>
            <person name="Koren S."/>
            <person name="Silverstein K.A.T."/>
            <person name="Beckman K.B."/>
            <person name="Gohl D.M."/>
        </authorList>
    </citation>
    <scope>NUCLEOTIDE SEQUENCE</scope>
    <source>
        <strain evidence="1">Duluth1</strain>
        <tissue evidence="1">Whole animal</tissue>
    </source>
</reference>
<evidence type="ECO:0000313" key="2">
    <source>
        <dbReference type="Proteomes" id="UP000828390"/>
    </source>
</evidence>
<protein>
    <submittedName>
        <fullName evidence="1">Uncharacterized protein</fullName>
    </submittedName>
</protein>
<sequence length="50" mass="5286">MVNQDKVVLIFRVPGGPPSLKELVVLAKIWAPRVPGPPLVSRPGSGGGWL</sequence>
<evidence type="ECO:0000313" key="1">
    <source>
        <dbReference type="EMBL" id="KAH3879011.1"/>
    </source>
</evidence>
<dbReference type="AlphaFoldDB" id="A0A9D4MP05"/>
<name>A0A9D4MP05_DREPO</name>